<organism evidence="2 3">
    <name type="scientific">Sphingomonas rhizophila</name>
    <dbReference type="NCBI Taxonomy" id="2071607"/>
    <lineage>
        <taxon>Bacteria</taxon>
        <taxon>Pseudomonadati</taxon>
        <taxon>Pseudomonadota</taxon>
        <taxon>Alphaproteobacteria</taxon>
        <taxon>Sphingomonadales</taxon>
        <taxon>Sphingomonadaceae</taxon>
        <taxon>Sphingomonas</taxon>
    </lineage>
</organism>
<reference evidence="2 3" key="1">
    <citation type="submission" date="2020-08" db="EMBL/GenBank/DDBJ databases">
        <title>Genome sequence of Sphingomonas rhizophila KACC 19189T.</title>
        <authorList>
            <person name="Hyun D.-W."/>
            <person name="Bae J.-W."/>
        </authorList>
    </citation>
    <scope>NUCLEOTIDE SEQUENCE [LARGE SCALE GENOMIC DNA]</scope>
    <source>
        <strain evidence="2 3">KACC 19189</strain>
    </source>
</reference>
<dbReference type="AlphaFoldDB" id="A0A7G9SCC0"/>
<evidence type="ECO:0000313" key="3">
    <source>
        <dbReference type="Proteomes" id="UP000515955"/>
    </source>
</evidence>
<dbReference type="KEGG" id="srhi:H9L12_02510"/>
<dbReference type="InterPro" id="IPR032710">
    <property type="entry name" value="NTF2-like_dom_sf"/>
</dbReference>
<protein>
    <submittedName>
        <fullName evidence="2">Nuclear transport factor 2 family protein</fullName>
    </submittedName>
</protein>
<dbReference type="Pfam" id="PF13474">
    <property type="entry name" value="SnoaL_3"/>
    <property type="match status" value="1"/>
</dbReference>
<sequence length="157" mass="17226">MRPLATLALLSLTSCQTTGLPAGSLANGCDNPAARGAVRQAVQSFYDALRTDDAAAFQRATTPHFFAYEIGKRYTGQELRDIIAKDHADGQIINWNLGPMTMHVDCTVATAAWENNGSSGRQGKLKPRAWLESAVLRRQGDRWVMTFLHSTPKDPRP</sequence>
<keyword evidence="3" id="KW-1185">Reference proteome</keyword>
<gene>
    <name evidence="2" type="ORF">H9L12_02510</name>
</gene>
<dbReference type="Proteomes" id="UP000515955">
    <property type="component" value="Chromosome"/>
</dbReference>
<name>A0A7G9SCC0_9SPHN</name>
<evidence type="ECO:0000259" key="1">
    <source>
        <dbReference type="Pfam" id="PF13474"/>
    </source>
</evidence>
<feature type="domain" description="SnoaL-like" evidence="1">
    <location>
        <begin position="38"/>
        <end position="150"/>
    </location>
</feature>
<proteinExistence type="predicted"/>
<dbReference type="Gene3D" id="3.10.450.50">
    <property type="match status" value="1"/>
</dbReference>
<dbReference type="PROSITE" id="PS51257">
    <property type="entry name" value="PROKAR_LIPOPROTEIN"/>
    <property type="match status" value="1"/>
</dbReference>
<dbReference type="EMBL" id="CP060717">
    <property type="protein sequence ID" value="QNN65495.1"/>
    <property type="molecule type" value="Genomic_DNA"/>
</dbReference>
<dbReference type="RefSeq" id="WP_187542486.1">
    <property type="nucleotide sequence ID" value="NZ_CP060717.1"/>
</dbReference>
<dbReference type="InterPro" id="IPR037401">
    <property type="entry name" value="SnoaL-like"/>
</dbReference>
<evidence type="ECO:0000313" key="2">
    <source>
        <dbReference type="EMBL" id="QNN65495.1"/>
    </source>
</evidence>
<dbReference type="SUPFAM" id="SSF54427">
    <property type="entry name" value="NTF2-like"/>
    <property type="match status" value="1"/>
</dbReference>
<accession>A0A7G9SCC0</accession>